<reference evidence="8 9" key="1">
    <citation type="submission" date="2015-11" db="EMBL/GenBank/DDBJ databases">
        <authorList>
            <person name="Lin W."/>
        </authorList>
    </citation>
    <scope>NUCLEOTIDE SEQUENCE [LARGE SCALE GENOMIC DNA]</scope>
    <source>
        <strain evidence="8 9">HCH-1</strain>
    </source>
</reference>
<keyword evidence="2" id="KW-0949">S-adenosyl-L-methionine</keyword>
<dbReference type="Pfam" id="PF13186">
    <property type="entry name" value="SPASM"/>
    <property type="match status" value="1"/>
</dbReference>
<dbReference type="InterPro" id="IPR050377">
    <property type="entry name" value="Radical_SAM_PqqE_MftC-like"/>
</dbReference>
<keyword evidence="6" id="KW-1133">Transmembrane helix</keyword>
<organism evidence="8 9">
    <name type="scientific">Candidatus Magnetominusculus xianensis</name>
    <dbReference type="NCBI Taxonomy" id="1748249"/>
    <lineage>
        <taxon>Bacteria</taxon>
        <taxon>Pseudomonadati</taxon>
        <taxon>Nitrospirota</taxon>
        <taxon>Nitrospiria</taxon>
        <taxon>Nitrospirales</taxon>
        <taxon>Nitrospiraceae</taxon>
        <taxon>Candidatus Magnetominusculus</taxon>
    </lineage>
</organism>
<dbReference type="Gene3D" id="3.20.20.70">
    <property type="entry name" value="Aldolase class I"/>
    <property type="match status" value="1"/>
</dbReference>
<dbReference type="SFLD" id="SFLDS00029">
    <property type="entry name" value="Radical_SAM"/>
    <property type="match status" value="1"/>
</dbReference>
<dbReference type="InterPro" id="IPR007197">
    <property type="entry name" value="rSAM"/>
</dbReference>
<keyword evidence="9" id="KW-1185">Reference proteome</keyword>
<keyword evidence="4" id="KW-0408">Iron</keyword>
<feature type="transmembrane region" description="Helical" evidence="6">
    <location>
        <begin position="354"/>
        <end position="373"/>
    </location>
</feature>
<dbReference type="InterPro" id="IPR058240">
    <property type="entry name" value="rSAM_sf"/>
</dbReference>
<name>A0ABR5SGL1_9BACT</name>
<sequence>MNKLTQIFSYIKSILRVIRQPEMPPDLIFFVTSHCNARCEYCHFIEQIKDPERKKRELTSEEIELIAKNYGKLSKLSLSGGEPFIRNDLARIIQAFIDHCETNIIDIPTNGFYTDSILKQTKAILENNPNIILEIQLSIDGPEDTHDRLRNIRGLYKKIIYTYEQLSVLQSQFTNLRIKMNLTYQQGNEDVVWDMARDFDAKYIFDRFQITFPHGYNILKEKINELNYKAFYKLSRQIQIYMKFRSKYDLHSLIFRAIKIIRDESLLRIIKKGDMGRLCGAGRRIAVIDDIGDVFPCEPLWTPVGNVRDNGYIISNILNSESMSKFRSKYLGAKKCHCTWGCVVLDNIIFNPSYYPVILFYMAYLFIFGGRGFRNCEK</sequence>
<comment type="caution">
    <text evidence="8">The sequence shown here is derived from an EMBL/GenBank/DDBJ whole genome shotgun (WGS) entry which is preliminary data.</text>
</comment>
<dbReference type="PANTHER" id="PTHR11228">
    <property type="entry name" value="RADICAL SAM DOMAIN PROTEIN"/>
    <property type="match status" value="1"/>
</dbReference>
<evidence type="ECO:0000256" key="6">
    <source>
        <dbReference type="SAM" id="Phobius"/>
    </source>
</evidence>
<protein>
    <submittedName>
        <fullName evidence="8">Radical SAM protein</fullName>
        <ecNumber evidence="8">4.1.99.18</ecNumber>
    </submittedName>
</protein>
<evidence type="ECO:0000313" key="8">
    <source>
        <dbReference type="EMBL" id="KWT90142.1"/>
    </source>
</evidence>
<dbReference type="CDD" id="cd21109">
    <property type="entry name" value="SPASM"/>
    <property type="match status" value="1"/>
</dbReference>
<dbReference type="EMBL" id="LNQR01000036">
    <property type="protein sequence ID" value="KWT90142.1"/>
    <property type="molecule type" value="Genomic_DNA"/>
</dbReference>
<proteinExistence type="predicted"/>
<keyword evidence="6" id="KW-0812">Transmembrane</keyword>
<accession>A0ABR5SGL1</accession>
<dbReference type="RefSeq" id="WP_085051793.1">
    <property type="nucleotide sequence ID" value="NZ_LNQR01000036.1"/>
</dbReference>
<evidence type="ECO:0000256" key="2">
    <source>
        <dbReference type="ARBA" id="ARBA00022691"/>
    </source>
</evidence>
<gene>
    <name evidence="8" type="ORF">ASN18_1148</name>
</gene>
<dbReference type="PANTHER" id="PTHR11228:SF7">
    <property type="entry name" value="PQQA PEPTIDE CYCLASE"/>
    <property type="match status" value="1"/>
</dbReference>
<evidence type="ECO:0000256" key="4">
    <source>
        <dbReference type="ARBA" id="ARBA00023004"/>
    </source>
</evidence>
<dbReference type="Pfam" id="PF04055">
    <property type="entry name" value="Radical_SAM"/>
    <property type="match status" value="1"/>
</dbReference>
<feature type="domain" description="Radical SAM core" evidence="7">
    <location>
        <begin position="19"/>
        <end position="245"/>
    </location>
</feature>
<evidence type="ECO:0000313" key="9">
    <source>
        <dbReference type="Proteomes" id="UP000060487"/>
    </source>
</evidence>
<evidence type="ECO:0000259" key="7">
    <source>
        <dbReference type="PROSITE" id="PS51918"/>
    </source>
</evidence>
<evidence type="ECO:0000256" key="3">
    <source>
        <dbReference type="ARBA" id="ARBA00022723"/>
    </source>
</evidence>
<dbReference type="EC" id="4.1.99.18" evidence="8"/>
<keyword evidence="3" id="KW-0479">Metal-binding</keyword>
<dbReference type="InterPro" id="IPR023885">
    <property type="entry name" value="4Fe4S-binding_SPASM_dom"/>
</dbReference>
<dbReference type="CDD" id="cd01335">
    <property type="entry name" value="Radical_SAM"/>
    <property type="match status" value="1"/>
</dbReference>
<dbReference type="InterPro" id="IPR013785">
    <property type="entry name" value="Aldolase_TIM"/>
</dbReference>
<keyword evidence="6" id="KW-0472">Membrane</keyword>
<evidence type="ECO:0000256" key="5">
    <source>
        <dbReference type="ARBA" id="ARBA00023014"/>
    </source>
</evidence>
<keyword evidence="5" id="KW-0411">Iron-sulfur</keyword>
<dbReference type="SUPFAM" id="SSF102114">
    <property type="entry name" value="Radical SAM enzymes"/>
    <property type="match status" value="1"/>
</dbReference>
<keyword evidence="8" id="KW-0456">Lyase</keyword>
<evidence type="ECO:0000256" key="1">
    <source>
        <dbReference type="ARBA" id="ARBA00001966"/>
    </source>
</evidence>
<dbReference type="PROSITE" id="PS51918">
    <property type="entry name" value="RADICAL_SAM"/>
    <property type="match status" value="1"/>
</dbReference>
<comment type="cofactor">
    <cofactor evidence="1">
        <name>[4Fe-4S] cluster</name>
        <dbReference type="ChEBI" id="CHEBI:49883"/>
    </cofactor>
</comment>
<dbReference type="SFLD" id="SFLDG01067">
    <property type="entry name" value="SPASM/twitch_domain_containing"/>
    <property type="match status" value="1"/>
</dbReference>
<dbReference type="GO" id="GO:0016829">
    <property type="term" value="F:lyase activity"/>
    <property type="evidence" value="ECO:0007669"/>
    <property type="project" value="UniProtKB-KW"/>
</dbReference>
<dbReference type="Proteomes" id="UP000060487">
    <property type="component" value="Unassembled WGS sequence"/>
</dbReference>